<evidence type="ECO:0000259" key="3">
    <source>
        <dbReference type="PROSITE" id="PS50118"/>
    </source>
</evidence>
<comment type="caution">
    <text evidence="4">The sequence shown here is derived from an EMBL/GenBank/DDBJ whole genome shotgun (WGS) entry which is preliminary data.</text>
</comment>
<feature type="compositionally biased region" description="Low complexity" evidence="2">
    <location>
        <begin position="30"/>
        <end position="40"/>
    </location>
</feature>
<dbReference type="EMBL" id="CAUYUJ010014293">
    <property type="protein sequence ID" value="CAK0839440.1"/>
    <property type="molecule type" value="Genomic_DNA"/>
</dbReference>
<evidence type="ECO:0000256" key="1">
    <source>
        <dbReference type="PROSITE-ProRule" id="PRU00267"/>
    </source>
</evidence>
<accession>A0ABN9T367</accession>
<dbReference type="InterPro" id="IPR009071">
    <property type="entry name" value="HMG_box_dom"/>
</dbReference>
<dbReference type="PROSITE" id="PS50118">
    <property type="entry name" value="HMG_BOX_2"/>
    <property type="match status" value="1"/>
</dbReference>
<dbReference type="InterPro" id="IPR036910">
    <property type="entry name" value="HMG_box_dom_sf"/>
</dbReference>
<feature type="region of interest" description="Disordered" evidence="2">
    <location>
        <begin position="181"/>
        <end position="211"/>
    </location>
</feature>
<dbReference type="SMART" id="SM00398">
    <property type="entry name" value="HMG"/>
    <property type="match status" value="3"/>
</dbReference>
<dbReference type="SUPFAM" id="SSF47095">
    <property type="entry name" value="HMG-box"/>
    <property type="match status" value="3"/>
</dbReference>
<feature type="DNA-binding region" description="HMG box" evidence="1">
    <location>
        <begin position="275"/>
        <end position="334"/>
    </location>
</feature>
<dbReference type="Proteomes" id="UP001189429">
    <property type="component" value="Unassembled WGS sequence"/>
</dbReference>
<feature type="domain" description="HMG box" evidence="3">
    <location>
        <begin position="275"/>
        <end position="334"/>
    </location>
</feature>
<reference evidence="4" key="1">
    <citation type="submission" date="2023-10" db="EMBL/GenBank/DDBJ databases">
        <authorList>
            <person name="Chen Y."/>
            <person name="Shah S."/>
            <person name="Dougan E. K."/>
            <person name="Thang M."/>
            <person name="Chan C."/>
        </authorList>
    </citation>
    <scope>NUCLEOTIDE SEQUENCE [LARGE SCALE GENOMIC DNA]</scope>
</reference>
<feature type="compositionally biased region" description="Low complexity" evidence="2">
    <location>
        <begin position="100"/>
        <end position="114"/>
    </location>
</feature>
<feature type="compositionally biased region" description="Low complexity" evidence="2">
    <location>
        <begin position="190"/>
        <end position="204"/>
    </location>
</feature>
<protein>
    <recommendedName>
        <fullName evidence="3">HMG box domain-containing protein</fullName>
    </recommendedName>
</protein>
<keyword evidence="1" id="KW-0238">DNA-binding</keyword>
<gene>
    <name evidence="4" type="ORF">PCOR1329_LOCUS35112</name>
</gene>
<evidence type="ECO:0000313" key="5">
    <source>
        <dbReference type="Proteomes" id="UP001189429"/>
    </source>
</evidence>
<feature type="non-terminal residue" evidence="4">
    <location>
        <position position="1"/>
    </location>
</feature>
<proteinExistence type="predicted"/>
<dbReference type="CDD" id="cd00084">
    <property type="entry name" value="HMG-box_SF"/>
    <property type="match status" value="2"/>
</dbReference>
<evidence type="ECO:0000256" key="2">
    <source>
        <dbReference type="SAM" id="MobiDB-lite"/>
    </source>
</evidence>
<evidence type="ECO:0000313" key="4">
    <source>
        <dbReference type="EMBL" id="CAK0839440.1"/>
    </source>
</evidence>
<keyword evidence="1" id="KW-0539">Nucleus</keyword>
<feature type="region of interest" description="Disordered" evidence="2">
    <location>
        <begin position="1"/>
        <end position="136"/>
    </location>
</feature>
<name>A0ABN9T367_9DINO</name>
<organism evidence="4 5">
    <name type="scientific">Prorocentrum cordatum</name>
    <dbReference type="NCBI Taxonomy" id="2364126"/>
    <lineage>
        <taxon>Eukaryota</taxon>
        <taxon>Sar</taxon>
        <taxon>Alveolata</taxon>
        <taxon>Dinophyceae</taxon>
        <taxon>Prorocentrales</taxon>
        <taxon>Prorocentraceae</taxon>
        <taxon>Prorocentrum</taxon>
    </lineage>
</organism>
<keyword evidence="5" id="KW-1185">Reference proteome</keyword>
<sequence>EVAHGSPPAADVLARDGDRQVLAGPKALEESSPMPLEESSPAPPPKRPRCQERGLQDEGLPSEPTQPEGMEAEERPPTQAEEGEGDAREGERPLAPPAPAGAGPAEESPPAALEGPPPKRPRCEEAAPPKPVGGGFQEYCVLHRKQPRHSGLSGSAVLVRLSEEWKGLTDAEKAPFKEAHEQAMQAWRSARAAEPRTAAAATAEAPRRPVGGGYQQFAAQWRRGDHGGVSAAAKWRELSAEQKAPFREECDRAAQVWQAAREAERLAADGGAAAPRRPVGGGYQQFAAHCRRGGHGREAVAARWRELSAEERAPFREEYDRAVEEYNAAMESWRAAPGSAAAGARAPPAPAEPLVVPPAPAEPPVRPPPAVPLIELYQDRVLARANGLSIRQPFISRFDPSRPQGTVKTAELRKNQSRKQRGDEVLLFECNTDWRLDGEAAWCLLFKAKFCRSEAVPRSRIDDPEHYEAHQVTPTEVAHYLQDFADDKEAHLWHFYDVTPVFPPVLRKVAPGEQTWVFCTPTQLLPLGRGTQLI</sequence>
<dbReference type="Gene3D" id="1.10.30.10">
    <property type="entry name" value="High mobility group box domain"/>
    <property type="match status" value="2"/>
</dbReference>